<organism evidence="1 2">
    <name type="scientific">Stieleria bergensis</name>
    <dbReference type="NCBI Taxonomy" id="2528025"/>
    <lineage>
        <taxon>Bacteria</taxon>
        <taxon>Pseudomonadati</taxon>
        <taxon>Planctomycetota</taxon>
        <taxon>Planctomycetia</taxon>
        <taxon>Pirellulales</taxon>
        <taxon>Pirellulaceae</taxon>
        <taxon>Stieleria</taxon>
    </lineage>
</organism>
<proteinExistence type="predicted"/>
<dbReference type="AlphaFoldDB" id="A0A517STS3"/>
<dbReference type="Proteomes" id="UP000315003">
    <property type="component" value="Chromosome"/>
</dbReference>
<name>A0A517STS3_9BACT</name>
<accession>A0A517STS3</accession>
<evidence type="ECO:0000313" key="1">
    <source>
        <dbReference type="EMBL" id="QDT59463.1"/>
    </source>
</evidence>
<protein>
    <submittedName>
        <fullName evidence="1">Uncharacterized protein</fullName>
    </submittedName>
</protein>
<dbReference type="EMBL" id="CP036272">
    <property type="protein sequence ID" value="QDT59463.1"/>
    <property type="molecule type" value="Genomic_DNA"/>
</dbReference>
<keyword evidence="2" id="KW-1185">Reference proteome</keyword>
<gene>
    <name evidence="1" type="ORF">SV7mr_19700</name>
</gene>
<sequence>MGRGWTCSMKRIKEIVTDVPTIPGELFAKFQTSFYSDPRDVAFKALGVE</sequence>
<reference evidence="1 2" key="1">
    <citation type="submission" date="2019-02" db="EMBL/GenBank/DDBJ databases">
        <title>Deep-cultivation of Planctomycetes and their phenomic and genomic characterization uncovers novel biology.</title>
        <authorList>
            <person name="Wiegand S."/>
            <person name="Jogler M."/>
            <person name="Boedeker C."/>
            <person name="Pinto D."/>
            <person name="Vollmers J."/>
            <person name="Rivas-Marin E."/>
            <person name="Kohn T."/>
            <person name="Peeters S.H."/>
            <person name="Heuer A."/>
            <person name="Rast P."/>
            <person name="Oberbeckmann S."/>
            <person name="Bunk B."/>
            <person name="Jeske O."/>
            <person name="Meyerdierks A."/>
            <person name="Storesund J.E."/>
            <person name="Kallscheuer N."/>
            <person name="Luecker S."/>
            <person name="Lage O.M."/>
            <person name="Pohl T."/>
            <person name="Merkel B.J."/>
            <person name="Hornburger P."/>
            <person name="Mueller R.-W."/>
            <person name="Bruemmer F."/>
            <person name="Labrenz M."/>
            <person name="Spormann A.M."/>
            <person name="Op den Camp H."/>
            <person name="Overmann J."/>
            <person name="Amann R."/>
            <person name="Jetten M.S.M."/>
            <person name="Mascher T."/>
            <person name="Medema M.H."/>
            <person name="Devos D.P."/>
            <person name="Kaster A.-K."/>
            <person name="Ovreas L."/>
            <person name="Rohde M."/>
            <person name="Galperin M.Y."/>
            <person name="Jogler C."/>
        </authorList>
    </citation>
    <scope>NUCLEOTIDE SEQUENCE [LARGE SCALE GENOMIC DNA]</scope>
    <source>
        <strain evidence="1 2">SV_7m_r</strain>
    </source>
</reference>
<evidence type="ECO:0000313" key="2">
    <source>
        <dbReference type="Proteomes" id="UP000315003"/>
    </source>
</evidence>